<feature type="compositionally biased region" description="Basic residues" evidence="1">
    <location>
        <begin position="88"/>
        <end position="98"/>
    </location>
</feature>
<name>A0AAN7WY17_ELEMC</name>
<reference evidence="2 3" key="1">
    <citation type="journal article" date="2023" name="Genes (Basel)">
        <title>Chromosome-Level Genome Assembly and Circadian Gene Repertoire of the Patagonia Blennie Eleginops maclovinus-The Closest Ancestral Proxy of Antarctic Cryonotothenioids.</title>
        <authorList>
            <person name="Cheng C.C."/>
            <person name="Rivera-Colon A.G."/>
            <person name="Minhas B.F."/>
            <person name="Wilson L."/>
            <person name="Rayamajhi N."/>
            <person name="Vargas-Chacoff L."/>
            <person name="Catchen J.M."/>
        </authorList>
    </citation>
    <scope>NUCLEOTIDE SEQUENCE [LARGE SCALE GENOMIC DNA]</scope>
    <source>
        <strain evidence="2">JMC-PN-2008</strain>
    </source>
</reference>
<feature type="region of interest" description="Disordered" evidence="1">
    <location>
        <begin position="1"/>
        <end position="51"/>
    </location>
</feature>
<accession>A0AAN7WY17</accession>
<organism evidence="2 3">
    <name type="scientific">Eleginops maclovinus</name>
    <name type="common">Patagonian blennie</name>
    <name type="synonym">Eleginus maclovinus</name>
    <dbReference type="NCBI Taxonomy" id="56733"/>
    <lineage>
        <taxon>Eukaryota</taxon>
        <taxon>Metazoa</taxon>
        <taxon>Chordata</taxon>
        <taxon>Craniata</taxon>
        <taxon>Vertebrata</taxon>
        <taxon>Euteleostomi</taxon>
        <taxon>Actinopterygii</taxon>
        <taxon>Neopterygii</taxon>
        <taxon>Teleostei</taxon>
        <taxon>Neoteleostei</taxon>
        <taxon>Acanthomorphata</taxon>
        <taxon>Eupercaria</taxon>
        <taxon>Perciformes</taxon>
        <taxon>Notothenioidei</taxon>
        <taxon>Eleginopidae</taxon>
        <taxon>Eleginops</taxon>
    </lineage>
</organism>
<dbReference type="EMBL" id="JAUZQC010000021">
    <property type="protein sequence ID" value="KAK5851507.1"/>
    <property type="molecule type" value="Genomic_DNA"/>
</dbReference>
<sequence length="165" mass="18217">MSSHSPPLPNSRIKYQPFNPDYSGEGIMENNEEHTEDQTCNVEQHEGDSSRLEHVASWLSLPQMKPLPRVHRAAAGGGVYVRSENVSKRSKSTLKRPHPGREATELQETSRGAFVVVVCVARRGFAAQLITPHEAPHGRVKQTNPHREDGRAKHTPVTGSVSVCV</sequence>
<evidence type="ECO:0000256" key="1">
    <source>
        <dbReference type="SAM" id="MobiDB-lite"/>
    </source>
</evidence>
<proteinExistence type="predicted"/>
<comment type="caution">
    <text evidence="2">The sequence shown here is derived from an EMBL/GenBank/DDBJ whole genome shotgun (WGS) entry which is preliminary data.</text>
</comment>
<dbReference type="AlphaFoldDB" id="A0AAN7WY17"/>
<feature type="region of interest" description="Disordered" evidence="1">
    <location>
        <begin position="133"/>
        <end position="165"/>
    </location>
</feature>
<feature type="region of interest" description="Disordered" evidence="1">
    <location>
        <begin position="81"/>
        <end position="106"/>
    </location>
</feature>
<evidence type="ECO:0000313" key="2">
    <source>
        <dbReference type="EMBL" id="KAK5851507.1"/>
    </source>
</evidence>
<gene>
    <name evidence="2" type="ORF">PBY51_023054</name>
</gene>
<reference evidence="2 3" key="2">
    <citation type="journal article" date="2023" name="Mol. Biol. Evol.">
        <title>Genomics of Secondarily Temperate Adaptation in the Only Non-Antarctic Icefish.</title>
        <authorList>
            <person name="Rivera-Colon A.G."/>
            <person name="Rayamajhi N."/>
            <person name="Minhas B.F."/>
            <person name="Madrigal G."/>
            <person name="Bilyk K.T."/>
            <person name="Yoon V."/>
            <person name="Hune M."/>
            <person name="Gregory S."/>
            <person name="Cheng C.H.C."/>
            <person name="Catchen J.M."/>
        </authorList>
    </citation>
    <scope>NUCLEOTIDE SEQUENCE [LARGE SCALE GENOMIC DNA]</scope>
    <source>
        <strain evidence="2">JMC-PN-2008</strain>
    </source>
</reference>
<dbReference type="Proteomes" id="UP001346869">
    <property type="component" value="Unassembled WGS sequence"/>
</dbReference>
<evidence type="ECO:0000313" key="3">
    <source>
        <dbReference type="Proteomes" id="UP001346869"/>
    </source>
</evidence>
<keyword evidence="3" id="KW-1185">Reference proteome</keyword>
<feature type="compositionally biased region" description="Basic and acidic residues" evidence="1">
    <location>
        <begin position="31"/>
        <end position="51"/>
    </location>
</feature>
<protein>
    <submittedName>
        <fullName evidence="2">Uncharacterized protein</fullName>
    </submittedName>
</protein>